<dbReference type="Proteomes" id="UP001500975">
    <property type="component" value="Unassembled WGS sequence"/>
</dbReference>
<reference evidence="7" key="1">
    <citation type="journal article" date="2019" name="Int. J. Syst. Evol. Microbiol.">
        <title>The Global Catalogue of Microorganisms (GCM) 10K type strain sequencing project: providing services to taxonomists for standard genome sequencing and annotation.</title>
        <authorList>
            <consortium name="The Broad Institute Genomics Platform"/>
            <consortium name="The Broad Institute Genome Sequencing Center for Infectious Disease"/>
            <person name="Wu L."/>
            <person name="Ma J."/>
        </authorList>
    </citation>
    <scope>NUCLEOTIDE SEQUENCE [LARGE SCALE GENOMIC DNA]</scope>
    <source>
        <strain evidence="7">JCM 17804</strain>
    </source>
</reference>
<evidence type="ECO:0000256" key="3">
    <source>
        <dbReference type="ARBA" id="ARBA00011233"/>
    </source>
</evidence>
<proteinExistence type="inferred from homology"/>
<comment type="pathway">
    <text evidence="1">Carbohydrate acid metabolism.</text>
</comment>
<dbReference type="RefSeq" id="WP_345536220.1">
    <property type="nucleotide sequence ID" value="NZ_BAABGJ010000008.1"/>
</dbReference>
<keyword evidence="4" id="KW-0456">Lyase</keyword>
<dbReference type="EMBL" id="BAABGJ010000008">
    <property type="protein sequence ID" value="GAA4333940.1"/>
    <property type="molecule type" value="Genomic_DNA"/>
</dbReference>
<accession>A0ABP8H4D3</accession>
<evidence type="ECO:0000256" key="4">
    <source>
        <dbReference type="ARBA" id="ARBA00023239"/>
    </source>
</evidence>
<dbReference type="Gene3D" id="3.20.20.70">
    <property type="entry name" value="Aldolase class I"/>
    <property type="match status" value="1"/>
</dbReference>
<dbReference type="PANTHER" id="PTHR30246">
    <property type="entry name" value="2-KETO-3-DEOXY-6-PHOSPHOGLUCONATE ALDOLASE"/>
    <property type="match status" value="1"/>
</dbReference>
<keyword evidence="5" id="KW-0119">Carbohydrate metabolism</keyword>
<sequence length="213" mass="21291">MSTLHTSFCAAMAQLPLVAILRGLTPAEAPEIGDAVVGAGFRLLEVPLNSPSPLKSIALLRERFADALVGAGTVLNAQQVREVHAAGGQLIVAPNFDPAVLAEAARLGLVSLPGVLTPTEAFGALAAGAAGLKLFPAELASPAVVKALLAVLPPGTPLLPVGGITPAGMKAWREAGAAGFGIGSALYKPGKGAAAVRESAAEFVAAFHGLLRS</sequence>
<name>A0ABP8H4D3_9BURK</name>
<comment type="subunit">
    <text evidence="3">Homotrimer.</text>
</comment>
<evidence type="ECO:0000256" key="1">
    <source>
        <dbReference type="ARBA" id="ARBA00004761"/>
    </source>
</evidence>
<dbReference type="SUPFAM" id="SSF51569">
    <property type="entry name" value="Aldolase"/>
    <property type="match status" value="1"/>
</dbReference>
<evidence type="ECO:0000313" key="6">
    <source>
        <dbReference type="EMBL" id="GAA4333940.1"/>
    </source>
</evidence>
<organism evidence="6 7">
    <name type="scientific">Variovorax defluvii</name>
    <dbReference type="NCBI Taxonomy" id="913761"/>
    <lineage>
        <taxon>Bacteria</taxon>
        <taxon>Pseudomonadati</taxon>
        <taxon>Pseudomonadota</taxon>
        <taxon>Betaproteobacteria</taxon>
        <taxon>Burkholderiales</taxon>
        <taxon>Comamonadaceae</taxon>
        <taxon>Variovorax</taxon>
    </lineage>
</organism>
<dbReference type="PANTHER" id="PTHR30246:SF1">
    <property type="entry name" value="2-DEHYDRO-3-DEOXY-6-PHOSPHOGALACTONATE ALDOLASE-RELATED"/>
    <property type="match status" value="1"/>
</dbReference>
<comment type="similarity">
    <text evidence="2">Belongs to the KHG/KDPG aldolase family.</text>
</comment>
<dbReference type="NCBIfam" id="NF006600">
    <property type="entry name" value="PRK09140.1"/>
    <property type="match status" value="1"/>
</dbReference>
<evidence type="ECO:0000313" key="7">
    <source>
        <dbReference type="Proteomes" id="UP001500975"/>
    </source>
</evidence>
<dbReference type="InterPro" id="IPR000887">
    <property type="entry name" value="Aldlse_KDPG_KHG"/>
</dbReference>
<protein>
    <submittedName>
        <fullName evidence="6">2-dehydro-3-deoxy-6-phosphogalactonate aldolase</fullName>
    </submittedName>
</protein>
<gene>
    <name evidence="6" type="ORF">GCM10023165_09400</name>
</gene>
<evidence type="ECO:0000256" key="5">
    <source>
        <dbReference type="ARBA" id="ARBA00023277"/>
    </source>
</evidence>
<keyword evidence="7" id="KW-1185">Reference proteome</keyword>
<dbReference type="Pfam" id="PF01081">
    <property type="entry name" value="Aldolase"/>
    <property type="match status" value="1"/>
</dbReference>
<evidence type="ECO:0000256" key="2">
    <source>
        <dbReference type="ARBA" id="ARBA00006906"/>
    </source>
</evidence>
<comment type="caution">
    <text evidence="6">The sequence shown here is derived from an EMBL/GenBank/DDBJ whole genome shotgun (WGS) entry which is preliminary data.</text>
</comment>
<dbReference type="CDD" id="cd00452">
    <property type="entry name" value="KDPG_aldolase"/>
    <property type="match status" value="1"/>
</dbReference>
<dbReference type="InterPro" id="IPR013785">
    <property type="entry name" value="Aldolase_TIM"/>
</dbReference>